<dbReference type="KEGG" id="huw:FPZ11_13890"/>
<reference evidence="3 4" key="1">
    <citation type="submission" date="2019-07" db="EMBL/GenBank/DDBJ databases">
        <title>Full genome sequence of Humibacter sp. WJ7-1.</title>
        <authorList>
            <person name="Im W.-T."/>
        </authorList>
    </citation>
    <scope>NUCLEOTIDE SEQUENCE [LARGE SCALE GENOMIC DNA]</scope>
    <source>
        <strain evidence="3 4">WJ7-1</strain>
    </source>
</reference>
<gene>
    <name evidence="3" type="ORF">FPZ11_13890</name>
</gene>
<feature type="region of interest" description="Disordered" evidence="1">
    <location>
        <begin position="82"/>
        <end position="104"/>
    </location>
</feature>
<keyword evidence="4" id="KW-1185">Reference proteome</keyword>
<organism evidence="3 4">
    <name type="scientific">Humibacter ginsenosidimutans</name>
    <dbReference type="NCBI Taxonomy" id="2599293"/>
    <lineage>
        <taxon>Bacteria</taxon>
        <taxon>Bacillati</taxon>
        <taxon>Actinomycetota</taxon>
        <taxon>Actinomycetes</taxon>
        <taxon>Micrococcales</taxon>
        <taxon>Microbacteriaceae</taxon>
        <taxon>Humibacter</taxon>
    </lineage>
</organism>
<protein>
    <recommendedName>
        <fullName evidence="5">DUF2510 domain-containing protein</fullName>
    </recommendedName>
</protein>
<name>A0A5B8M7X7_9MICO</name>
<feature type="compositionally biased region" description="Pro residues" evidence="1">
    <location>
        <begin position="89"/>
        <end position="101"/>
    </location>
</feature>
<dbReference type="OrthoDB" id="4966970at2"/>
<evidence type="ECO:0000256" key="2">
    <source>
        <dbReference type="SAM" id="Phobius"/>
    </source>
</evidence>
<feature type="transmembrane region" description="Helical" evidence="2">
    <location>
        <begin position="172"/>
        <end position="189"/>
    </location>
</feature>
<dbReference type="EMBL" id="CP042305">
    <property type="protein sequence ID" value="QDZ15702.1"/>
    <property type="molecule type" value="Genomic_DNA"/>
</dbReference>
<evidence type="ECO:0000313" key="3">
    <source>
        <dbReference type="EMBL" id="QDZ15702.1"/>
    </source>
</evidence>
<dbReference type="RefSeq" id="WP_146321736.1">
    <property type="nucleotide sequence ID" value="NZ_CP042305.1"/>
</dbReference>
<keyword evidence="2" id="KW-0472">Membrane</keyword>
<evidence type="ECO:0000256" key="1">
    <source>
        <dbReference type="SAM" id="MobiDB-lite"/>
    </source>
</evidence>
<feature type="transmembrane region" description="Helical" evidence="2">
    <location>
        <begin position="195"/>
        <end position="212"/>
    </location>
</feature>
<feature type="transmembrane region" description="Helical" evidence="2">
    <location>
        <begin position="219"/>
        <end position="243"/>
    </location>
</feature>
<evidence type="ECO:0000313" key="4">
    <source>
        <dbReference type="Proteomes" id="UP000320216"/>
    </source>
</evidence>
<proteinExistence type="predicted"/>
<sequence length="250" mass="25274">MAAEIPAGWYPNPWNDAEELYWSGIEWTGISRAVHRAPATGGISAAASEIEDSTIMRPVGPPFEAQDVSPQSATAVTPIADTASFPGAAPSPQPEPFPTPAAPTFQPEPYVAPVAPAAPVFQPEPYAPLPPAPIGGPTAEGVLPADAADAASLRWSFGSAAAPTPVNPRAKFGLIAMILGIVAAAFAVIPGVSFAAWIPAFVAIALGIIGYLGGKPRAFALTGIITGGAALAVGTGVSIWLLIQLGALGR</sequence>
<dbReference type="AlphaFoldDB" id="A0A5B8M7X7"/>
<accession>A0A5B8M7X7</accession>
<evidence type="ECO:0008006" key="5">
    <source>
        <dbReference type="Google" id="ProtNLM"/>
    </source>
</evidence>
<dbReference type="Proteomes" id="UP000320216">
    <property type="component" value="Chromosome"/>
</dbReference>
<keyword evidence="2" id="KW-0812">Transmembrane</keyword>
<keyword evidence="2" id="KW-1133">Transmembrane helix</keyword>